<dbReference type="OrthoDB" id="8772678at2"/>
<organism evidence="2 3">
    <name type="scientific">Ilumatobacter fluminis</name>
    <dbReference type="NCBI Taxonomy" id="467091"/>
    <lineage>
        <taxon>Bacteria</taxon>
        <taxon>Bacillati</taxon>
        <taxon>Actinomycetota</taxon>
        <taxon>Acidimicrobiia</taxon>
        <taxon>Acidimicrobiales</taxon>
        <taxon>Ilumatobacteraceae</taxon>
        <taxon>Ilumatobacter</taxon>
    </lineage>
</organism>
<comment type="caution">
    <text evidence="2">The sequence shown here is derived from an EMBL/GenBank/DDBJ whole genome shotgun (WGS) entry which is preliminary data.</text>
</comment>
<comment type="similarity">
    <text evidence="1">Belongs to the ROK (NagC/XylR) family.</text>
</comment>
<dbReference type="PANTHER" id="PTHR18964">
    <property type="entry name" value="ROK (REPRESSOR, ORF, KINASE) FAMILY"/>
    <property type="match status" value="1"/>
</dbReference>
<dbReference type="GO" id="GO:0016301">
    <property type="term" value="F:kinase activity"/>
    <property type="evidence" value="ECO:0007669"/>
    <property type="project" value="UniProtKB-KW"/>
</dbReference>
<evidence type="ECO:0000256" key="1">
    <source>
        <dbReference type="ARBA" id="ARBA00006479"/>
    </source>
</evidence>
<evidence type="ECO:0000313" key="3">
    <source>
        <dbReference type="Proteomes" id="UP000294558"/>
    </source>
</evidence>
<keyword evidence="2" id="KW-0418">Kinase</keyword>
<dbReference type="EMBL" id="SOAU01000001">
    <property type="protein sequence ID" value="TDT17397.1"/>
    <property type="molecule type" value="Genomic_DNA"/>
</dbReference>
<gene>
    <name evidence="2" type="ORF">BDK89_3005</name>
</gene>
<keyword evidence="2" id="KW-0808">Transferase</keyword>
<dbReference type="Gene3D" id="3.30.420.40">
    <property type="match status" value="2"/>
</dbReference>
<dbReference type="PANTHER" id="PTHR18964:SF149">
    <property type="entry name" value="BIFUNCTIONAL UDP-N-ACETYLGLUCOSAMINE 2-EPIMERASE_N-ACETYLMANNOSAMINE KINASE"/>
    <property type="match status" value="1"/>
</dbReference>
<keyword evidence="3" id="KW-1185">Reference proteome</keyword>
<dbReference type="InterPro" id="IPR000600">
    <property type="entry name" value="ROK"/>
</dbReference>
<dbReference type="InterPro" id="IPR043129">
    <property type="entry name" value="ATPase_NBD"/>
</dbReference>
<sequence length="311" mass="31429">MSPNSYGIGIDIGGTTTRVVVFDHADRAVHHDVAPTVPGPEPLVDDLTCRVAAAIEASPSRPSTIGIGIPGTVRDGVVAMALNVGIDGKLDLAGRLADRTALPVRVENDVNAAALGACTALFAPDSSLTYLSIGTGVAAGTVVAGDIVRGAVGAAGELGHVPLPGRVERCVCGQSGCIEAIASGRSVIARMRAEGLDGAVVELFETADGSGVAAETAAQICGDMVGALGWAVQLAVLMNDVEHIVLGGGVAVALGDRLADAVRSDLAERERRAPFLREIDLSGRVRAAVPGIELGALGAHRSALMTVGSER</sequence>
<evidence type="ECO:0000313" key="2">
    <source>
        <dbReference type="EMBL" id="TDT17397.1"/>
    </source>
</evidence>
<dbReference type="AlphaFoldDB" id="A0A4R7I1F8"/>
<reference evidence="2 3" key="1">
    <citation type="submission" date="2019-03" db="EMBL/GenBank/DDBJ databases">
        <title>Sequencing the genomes of 1000 actinobacteria strains.</title>
        <authorList>
            <person name="Klenk H.-P."/>
        </authorList>
    </citation>
    <scope>NUCLEOTIDE SEQUENCE [LARGE SCALE GENOMIC DNA]</scope>
    <source>
        <strain evidence="2 3">DSM 18936</strain>
    </source>
</reference>
<protein>
    <submittedName>
        <fullName evidence="2">Putative NBD/HSP70 family sugar kinase</fullName>
    </submittedName>
</protein>
<dbReference type="SUPFAM" id="SSF53067">
    <property type="entry name" value="Actin-like ATPase domain"/>
    <property type="match status" value="1"/>
</dbReference>
<dbReference type="RefSeq" id="WP_133869688.1">
    <property type="nucleotide sequence ID" value="NZ_SOAU01000001.1"/>
</dbReference>
<dbReference type="Proteomes" id="UP000294558">
    <property type="component" value="Unassembled WGS sequence"/>
</dbReference>
<name>A0A4R7I1F8_9ACTN</name>
<proteinExistence type="inferred from homology"/>
<dbReference type="Pfam" id="PF00480">
    <property type="entry name" value="ROK"/>
    <property type="match status" value="1"/>
</dbReference>
<accession>A0A4R7I1F8</accession>